<comment type="subcellular location">
    <subcellularLocation>
        <location evidence="1">Endoplasmic reticulum membrane</location>
        <topology evidence="1">Multi-pass membrane protein</topology>
    </subcellularLocation>
</comment>
<name>A0A1Y2CDI0_9FUNG</name>
<dbReference type="AlphaFoldDB" id="A0A1Y2CDI0"/>
<dbReference type="STRING" id="329046.A0A1Y2CDI0"/>
<evidence type="ECO:0000313" key="12">
    <source>
        <dbReference type="Proteomes" id="UP000193642"/>
    </source>
</evidence>
<comment type="caution">
    <text evidence="11">The sequence shown here is derived from an EMBL/GenBank/DDBJ whole genome shotgun (WGS) entry which is preliminary data.</text>
</comment>
<reference evidence="11 12" key="1">
    <citation type="submission" date="2016-07" db="EMBL/GenBank/DDBJ databases">
        <title>Pervasive Adenine N6-methylation of Active Genes in Fungi.</title>
        <authorList>
            <consortium name="DOE Joint Genome Institute"/>
            <person name="Mondo S.J."/>
            <person name="Dannebaum R.O."/>
            <person name="Kuo R.C."/>
            <person name="Labutti K."/>
            <person name="Haridas S."/>
            <person name="Kuo A."/>
            <person name="Salamov A."/>
            <person name="Ahrendt S.R."/>
            <person name="Lipzen A."/>
            <person name="Sullivan W."/>
            <person name="Andreopoulos W.B."/>
            <person name="Clum A."/>
            <person name="Lindquist E."/>
            <person name="Daum C."/>
            <person name="Ramamoorthy G.K."/>
            <person name="Gryganskyi A."/>
            <person name="Culley D."/>
            <person name="Magnuson J.K."/>
            <person name="James T.Y."/>
            <person name="O'Malley M.A."/>
            <person name="Stajich J.E."/>
            <person name="Spatafora J.W."/>
            <person name="Visel A."/>
            <person name="Grigoriev I.V."/>
        </authorList>
    </citation>
    <scope>NUCLEOTIDE SEQUENCE [LARGE SCALE GENOMIC DNA]</scope>
    <source>
        <strain evidence="11 12">JEL800</strain>
    </source>
</reference>
<evidence type="ECO:0000256" key="9">
    <source>
        <dbReference type="ARBA" id="ARBA00023180"/>
    </source>
</evidence>
<keyword evidence="9" id="KW-0325">Glycoprotein</keyword>
<dbReference type="GO" id="GO:0042765">
    <property type="term" value="C:GPI-anchor transamidase complex"/>
    <property type="evidence" value="ECO:0007669"/>
    <property type="project" value="InterPro"/>
</dbReference>
<evidence type="ECO:0000256" key="2">
    <source>
        <dbReference type="ARBA" id="ARBA00004687"/>
    </source>
</evidence>
<feature type="transmembrane region" description="Helical" evidence="10">
    <location>
        <begin position="12"/>
        <end position="31"/>
    </location>
</feature>
<sequence length="424" mass="47337">MSVDIQHTRAKWQTVISLCAWIVVFIPVWFYTTQVHRAALPVAEVRQLASSQKHLVSIKPTICPPSSNHLLILTKKFATRIHLTDANSMRKVKFSTDYHVMFNLLNADPTSLLVDWNIQEAIHEYIKPFTDHVSKLYTLNINSQTQYYTTLAINPSVLTISGKQTNILYPYHLPHFLNNAEWSFGGSSVSTSPPINFVLYVPTESQTPLRIADENGEFTNTNAFSIPQWGGVVIHNPDHKDARIVKRSNGANTLQLSVQDLEPSMSTFLAQLRGLLGVKEVTLAKAESLLPGFTFRYDGSPRDGITKWELDRLTRLTTLQNTVSAVSTLNSLVNMIESLENMVVLDHIRDEVAVSLGAVERVYETLDADEALAASKVAIGAAERAFFDPTMVSLLYFPDEHKLAVYLPLFLPVGGEFSISIPLV</sequence>
<evidence type="ECO:0000256" key="7">
    <source>
        <dbReference type="ARBA" id="ARBA00022989"/>
    </source>
</evidence>
<keyword evidence="12" id="KW-1185">Reference proteome</keyword>
<gene>
    <name evidence="11" type="ORF">BCR33DRAFT_659297</name>
</gene>
<evidence type="ECO:0000256" key="8">
    <source>
        <dbReference type="ARBA" id="ARBA00023136"/>
    </source>
</evidence>
<dbReference type="Pfam" id="PF10510">
    <property type="entry name" value="PIG-S"/>
    <property type="match status" value="1"/>
</dbReference>
<evidence type="ECO:0000256" key="6">
    <source>
        <dbReference type="ARBA" id="ARBA00022824"/>
    </source>
</evidence>
<evidence type="ECO:0008006" key="13">
    <source>
        <dbReference type="Google" id="ProtNLM"/>
    </source>
</evidence>
<dbReference type="Proteomes" id="UP000193642">
    <property type="component" value="Unassembled WGS sequence"/>
</dbReference>
<accession>A0A1Y2CDI0</accession>
<keyword evidence="4" id="KW-0337">GPI-anchor biosynthesis</keyword>
<comment type="pathway">
    <text evidence="2">Glycolipid biosynthesis; glycosylphosphatidylinositol-anchor biosynthesis.</text>
</comment>
<evidence type="ECO:0000256" key="5">
    <source>
        <dbReference type="ARBA" id="ARBA00022692"/>
    </source>
</evidence>
<keyword evidence="8 10" id="KW-0472">Membrane</keyword>
<dbReference type="GO" id="GO:0006506">
    <property type="term" value="P:GPI anchor biosynthetic process"/>
    <property type="evidence" value="ECO:0007669"/>
    <property type="project" value="UniProtKB-UniPathway"/>
</dbReference>
<dbReference type="UniPathway" id="UPA00196"/>
<comment type="similarity">
    <text evidence="3">Belongs to the PIGS family.</text>
</comment>
<keyword evidence="7 10" id="KW-1133">Transmembrane helix</keyword>
<keyword evidence="5 10" id="KW-0812">Transmembrane</keyword>
<dbReference type="InterPro" id="IPR019540">
    <property type="entry name" value="PtdIno-glycan_biosynth_class_S"/>
</dbReference>
<evidence type="ECO:0000256" key="4">
    <source>
        <dbReference type="ARBA" id="ARBA00022502"/>
    </source>
</evidence>
<evidence type="ECO:0000313" key="11">
    <source>
        <dbReference type="EMBL" id="ORY45082.1"/>
    </source>
</evidence>
<keyword evidence="6" id="KW-0256">Endoplasmic reticulum</keyword>
<dbReference type="PANTHER" id="PTHR21072">
    <property type="entry name" value="GPI TRANSAMIDASE COMPONENT PIG-S"/>
    <property type="match status" value="1"/>
</dbReference>
<organism evidence="11 12">
    <name type="scientific">Rhizoclosmatium globosum</name>
    <dbReference type="NCBI Taxonomy" id="329046"/>
    <lineage>
        <taxon>Eukaryota</taxon>
        <taxon>Fungi</taxon>
        <taxon>Fungi incertae sedis</taxon>
        <taxon>Chytridiomycota</taxon>
        <taxon>Chytridiomycota incertae sedis</taxon>
        <taxon>Chytridiomycetes</taxon>
        <taxon>Chytridiales</taxon>
        <taxon>Chytriomycetaceae</taxon>
        <taxon>Rhizoclosmatium</taxon>
    </lineage>
</organism>
<protein>
    <recommendedName>
        <fullName evidence="13">GPI transamidase component PIG-S</fullName>
    </recommendedName>
</protein>
<evidence type="ECO:0000256" key="3">
    <source>
        <dbReference type="ARBA" id="ARBA00005316"/>
    </source>
</evidence>
<dbReference type="PANTHER" id="PTHR21072:SF13">
    <property type="entry name" value="GPI TRANSAMIDASE COMPONENT PIG-S"/>
    <property type="match status" value="1"/>
</dbReference>
<evidence type="ECO:0000256" key="1">
    <source>
        <dbReference type="ARBA" id="ARBA00004477"/>
    </source>
</evidence>
<proteinExistence type="inferred from homology"/>
<dbReference type="GO" id="GO:0016255">
    <property type="term" value="P:attachment of GPI anchor to protein"/>
    <property type="evidence" value="ECO:0007669"/>
    <property type="project" value="InterPro"/>
</dbReference>
<dbReference type="OrthoDB" id="28748at2759"/>
<evidence type="ECO:0000256" key="10">
    <source>
        <dbReference type="SAM" id="Phobius"/>
    </source>
</evidence>
<dbReference type="EMBL" id="MCGO01000020">
    <property type="protein sequence ID" value="ORY45082.1"/>
    <property type="molecule type" value="Genomic_DNA"/>
</dbReference>